<keyword evidence="2 6" id="KW-0808">Transferase</keyword>
<dbReference type="InterPro" id="IPR036511">
    <property type="entry name" value="TGT-like_sf"/>
</dbReference>
<name>A0ABZ3H5C3_GEOAI</name>
<dbReference type="InterPro" id="IPR038370">
    <property type="entry name" value="ArcTGT_C1_sf"/>
</dbReference>
<dbReference type="NCBIfam" id="TIGR00432">
    <property type="entry name" value="arcsn_tRNA_tgt"/>
    <property type="match status" value="1"/>
</dbReference>
<accession>A0ABZ3H5C3</accession>
<comment type="function">
    <text evidence="6">Exchanges the guanine residue with 7-cyano-7-deazaguanine (preQ0) at position 15 in the dihydrouridine loop (D-loop) of archaeal tRNAs.</text>
</comment>
<dbReference type="SUPFAM" id="SSF51713">
    <property type="entry name" value="tRNA-guanine transglycosylase"/>
    <property type="match status" value="1"/>
</dbReference>
<comment type="pathway">
    <text evidence="6">tRNA modification; archaeosine-tRNA biosynthesis.</text>
</comment>
<dbReference type="EMBL" id="CP087714">
    <property type="protein sequence ID" value="XAT64745.1"/>
    <property type="molecule type" value="Genomic_DNA"/>
</dbReference>
<evidence type="ECO:0000256" key="6">
    <source>
        <dbReference type="HAMAP-Rule" id="MF_01634"/>
    </source>
</evidence>
<dbReference type="InterPro" id="IPR002616">
    <property type="entry name" value="tRNA_ribo_trans-like"/>
</dbReference>
<protein>
    <recommendedName>
        <fullName evidence="6">tRNA-guanine(15) transglycosylase</fullName>
        <ecNumber evidence="6">2.4.2.48</ecNumber>
    </recommendedName>
    <alternativeName>
        <fullName evidence="6">7-cyano-7-deazaguanine tRNA-ribosyltransferase</fullName>
    </alternativeName>
    <alternativeName>
        <fullName evidence="6">Archaeal tRNA-guanine transglycosylase</fullName>
    </alternativeName>
</protein>
<comment type="similarity">
    <text evidence="6">Belongs to the archaeosine tRNA-ribosyltransferase family.</text>
</comment>
<dbReference type="RefSeq" id="WP_193807608.1">
    <property type="nucleotide sequence ID" value="NZ_CP087714.1"/>
</dbReference>
<feature type="binding site" evidence="6">
    <location>
        <position position="282"/>
    </location>
    <ligand>
        <name>Zn(2+)</name>
        <dbReference type="ChEBI" id="CHEBI:29105"/>
    </ligand>
</feature>
<proteinExistence type="inferred from homology"/>
<dbReference type="EC" id="2.4.2.48" evidence="6"/>
<keyword evidence="5 6" id="KW-0862">Zinc</keyword>
<reference evidence="8 9" key="1">
    <citation type="submission" date="2021-11" db="EMBL/GenBank/DDBJ databases">
        <title>Whole genome of Geoglobus acetivorans.</title>
        <authorList>
            <person name="Liu D."/>
        </authorList>
    </citation>
    <scope>NUCLEOTIDE SEQUENCE [LARGE SCALE GENOMIC DNA]</scope>
    <source>
        <strain evidence="8 9">SBH6</strain>
    </source>
</reference>
<keyword evidence="3 6" id="KW-0819">tRNA processing</keyword>
<comment type="cofactor">
    <cofactor evidence="6">
        <name>Zn(2+)</name>
        <dbReference type="ChEBI" id="CHEBI:29105"/>
    </cofactor>
    <text evidence="6">Binds 1 zinc ion per subunit.</text>
</comment>
<evidence type="ECO:0000256" key="3">
    <source>
        <dbReference type="ARBA" id="ARBA00022694"/>
    </source>
</evidence>
<organism evidence="8 9">
    <name type="scientific">Geoglobus acetivorans</name>
    <dbReference type="NCBI Taxonomy" id="565033"/>
    <lineage>
        <taxon>Archaea</taxon>
        <taxon>Methanobacteriati</taxon>
        <taxon>Methanobacteriota</taxon>
        <taxon>Archaeoglobi</taxon>
        <taxon>Archaeoglobales</taxon>
        <taxon>Archaeoglobaceae</taxon>
        <taxon>Geoglobus</taxon>
    </lineage>
</organism>
<evidence type="ECO:0000259" key="7">
    <source>
        <dbReference type="Pfam" id="PF01702"/>
    </source>
</evidence>
<dbReference type="GeneID" id="90449037"/>
<evidence type="ECO:0000256" key="1">
    <source>
        <dbReference type="ARBA" id="ARBA00022676"/>
    </source>
</evidence>
<gene>
    <name evidence="6 8" type="primary">tgtA</name>
    <name evidence="8" type="ORF">LPQ35_05085</name>
</gene>
<dbReference type="GO" id="GO:0016757">
    <property type="term" value="F:glycosyltransferase activity"/>
    <property type="evidence" value="ECO:0007669"/>
    <property type="project" value="UniProtKB-KW"/>
</dbReference>
<dbReference type="InterPro" id="IPR050076">
    <property type="entry name" value="ArchSynthase1/Queuine_TRR"/>
</dbReference>
<evidence type="ECO:0000313" key="9">
    <source>
        <dbReference type="Proteomes" id="UP001492541"/>
    </source>
</evidence>
<dbReference type="SUPFAM" id="SSF88802">
    <property type="entry name" value="Pre-PUA domain"/>
    <property type="match status" value="1"/>
</dbReference>
<dbReference type="Gene3D" id="3.20.20.105">
    <property type="entry name" value="Queuine tRNA-ribosyltransferase-like"/>
    <property type="match status" value="1"/>
</dbReference>
<sequence length="476" mass="54284">MRFEITAKDAMGRVGKLQTPHGVVETPALMPVINPNIRFIPPADMKKYGAEILITNSYIIYRSRKLRETALEKGLHGLLGVDIPVMTDSGSFQLMVYGDVEITNSEIVRFQNEIKSDIVTPLDIPTPPDAEYGTAMSDLEETLRREKEAEEIHESYGHDNLLSIPVQGSTHTELRRHSAREANGLNGDVFAIGAVVPLLDSYRFADVAKIVLASKSILTPTKPVHLFGAGHPMIFALFTAMGIDLFDSAAYALFAKDDRYLTPYGTLKLEEIQYFPCSCPVCLNHTPEELRKMNKNERAYLIAEHNLYVSFEEIRRVKQAIKSNELFELVERRIRAHPYLIQAWREIRNHLELLEKHDPSAKKVFFYLGRESVFRPAVKRHQERVMQVEIEKDEIVISSDSGIPADFYLRPVFGVVPAELMESYPAGHAETYDDLEDEAYTVAVEGLKKFMDANRDKKIRLVVDDKWRRYLNEIQN</sequence>
<feature type="binding site" evidence="6">
    <location>
        <position position="123"/>
    </location>
    <ligand>
        <name>substrate</name>
    </ligand>
</feature>
<dbReference type="Pfam" id="PF01702">
    <property type="entry name" value="TGT"/>
    <property type="match status" value="1"/>
</dbReference>
<dbReference type="HAMAP" id="MF_01634">
    <property type="entry name" value="TgtA_arch"/>
    <property type="match status" value="1"/>
</dbReference>
<keyword evidence="1 6" id="KW-0328">Glycosyltransferase</keyword>
<dbReference type="PANTHER" id="PTHR46499">
    <property type="entry name" value="QUEUINE TRNA-RIBOSYLTRANSFERASE"/>
    <property type="match status" value="1"/>
</dbReference>
<feature type="active site" description="Nucleophile" evidence="6">
    <location>
        <position position="88"/>
    </location>
</feature>
<evidence type="ECO:0000313" key="8">
    <source>
        <dbReference type="EMBL" id="XAT64745.1"/>
    </source>
</evidence>
<dbReference type="PANTHER" id="PTHR46499:SF1">
    <property type="entry name" value="QUEUINE TRNA-RIBOSYLTRANSFERASE"/>
    <property type="match status" value="1"/>
</dbReference>
<feature type="binding site" evidence="6">
    <location>
        <position position="277"/>
    </location>
    <ligand>
        <name>Zn(2+)</name>
        <dbReference type="ChEBI" id="CHEBI:29105"/>
    </ligand>
</feature>
<dbReference type="Proteomes" id="UP001492541">
    <property type="component" value="Chromosome"/>
</dbReference>
<dbReference type="InterPro" id="IPR004804">
    <property type="entry name" value="TgtA"/>
</dbReference>
<comment type="catalytic activity">
    <reaction evidence="6">
        <text>guanosine(15) in tRNA + 7-cyano-7-carbaguanine = 7-cyano-7-carbaguanosine(15) in tRNA + guanine</text>
        <dbReference type="Rhea" id="RHEA:43164"/>
        <dbReference type="Rhea" id="RHEA-COMP:10371"/>
        <dbReference type="Rhea" id="RHEA-COMP:10372"/>
        <dbReference type="ChEBI" id="CHEBI:16235"/>
        <dbReference type="ChEBI" id="CHEBI:45075"/>
        <dbReference type="ChEBI" id="CHEBI:74269"/>
        <dbReference type="ChEBI" id="CHEBI:82850"/>
        <dbReference type="EC" id="2.4.2.48"/>
    </reaction>
</comment>
<feature type="domain" description="tRNA-guanine(15) transglycosylase-like" evidence="7">
    <location>
        <begin position="12"/>
        <end position="338"/>
    </location>
</feature>
<dbReference type="NCBIfam" id="TIGR00449">
    <property type="entry name" value="tgt_general"/>
    <property type="match status" value="1"/>
</dbReference>
<dbReference type="Gene3D" id="3.90.1020.10">
    <property type="entry name" value="ArcTGT, C1 domain"/>
    <property type="match status" value="1"/>
</dbReference>
<keyword evidence="9" id="KW-1185">Reference proteome</keyword>
<keyword evidence="4 6" id="KW-0479">Metal-binding</keyword>
<feature type="binding site" evidence="6">
    <location>
        <position position="279"/>
    </location>
    <ligand>
        <name>Zn(2+)</name>
        <dbReference type="ChEBI" id="CHEBI:29105"/>
    </ligand>
</feature>
<feature type="binding site" evidence="6">
    <location>
        <position position="194"/>
    </location>
    <ligand>
        <name>substrate</name>
    </ligand>
</feature>
<evidence type="ECO:0000256" key="2">
    <source>
        <dbReference type="ARBA" id="ARBA00022679"/>
    </source>
</evidence>
<evidence type="ECO:0000256" key="4">
    <source>
        <dbReference type="ARBA" id="ARBA00022723"/>
    </source>
</evidence>
<evidence type="ECO:0000256" key="5">
    <source>
        <dbReference type="ARBA" id="ARBA00022833"/>
    </source>
</evidence>